<dbReference type="PANTHER" id="PTHR34183:SF8">
    <property type="entry name" value="ENDOLYTIC PEPTIDOGLYCAN TRANSGLYCOSYLASE RLPA-RELATED"/>
    <property type="match status" value="1"/>
</dbReference>
<dbReference type="InterPro" id="IPR009009">
    <property type="entry name" value="RlpA-like_DPBB"/>
</dbReference>
<dbReference type="Pfam" id="PF03330">
    <property type="entry name" value="DPBB_1"/>
    <property type="match status" value="1"/>
</dbReference>
<dbReference type="SUPFAM" id="SSF50685">
    <property type="entry name" value="Barwin-like endoglucanases"/>
    <property type="match status" value="1"/>
</dbReference>
<dbReference type="CDD" id="cd22268">
    <property type="entry name" value="DPBB_RlpA-like"/>
    <property type="match status" value="1"/>
</dbReference>
<comment type="caution">
    <text evidence="7">The sequence shown here is derived from an EMBL/GenBank/DDBJ whole genome shotgun (WGS) entry which is preliminary data.</text>
</comment>
<sequence length="172" mass="18661">MAPEAPQREALRSFYAQREALHSFHAQREALRSSHGRRALLASCCLGLALLAGLGLSAPPAIGHDFAPQRGIASYYHPERFTGRPMANGERFDPNSNSAAHRTLPFGTVAVVTNLRNGESRTVVIEDRGPHVPGRIIDLSPRIAEELGMREAGLARVEIRPLALTEVAQAPD</sequence>
<keyword evidence="5" id="KW-0472">Membrane</keyword>
<evidence type="ECO:0000256" key="2">
    <source>
        <dbReference type="ARBA" id="ARBA00023316"/>
    </source>
</evidence>
<reference evidence="7 8" key="1">
    <citation type="submission" date="2020-03" db="EMBL/GenBank/DDBJ databases">
        <title>Roseomonas selenitidurans sp. nov. isolated from urban soil.</title>
        <authorList>
            <person name="Liu H."/>
        </authorList>
    </citation>
    <scope>NUCLEOTIDE SEQUENCE [LARGE SCALE GENOMIC DNA]</scope>
    <source>
        <strain evidence="7 8">BU-1</strain>
    </source>
</reference>
<name>A0ABX1E6M9_9PROT</name>
<proteinExistence type="inferred from homology"/>
<keyword evidence="2 3" id="KW-0961">Cell wall biogenesis/degradation</keyword>
<protein>
    <recommendedName>
        <fullName evidence="3">Endolytic peptidoglycan transglycosylase RlpA</fullName>
        <ecNumber evidence="3">4.2.2.-</ecNumber>
    </recommendedName>
</protein>
<comment type="function">
    <text evidence="3">Lytic transglycosylase with a strong preference for naked glycan strands that lack stem peptides.</text>
</comment>
<dbReference type="PANTHER" id="PTHR34183">
    <property type="entry name" value="ENDOLYTIC PEPTIDOGLYCAN TRANSGLYCOSYLASE RLPA"/>
    <property type="match status" value="1"/>
</dbReference>
<keyword evidence="5" id="KW-0812">Transmembrane</keyword>
<evidence type="ECO:0000256" key="3">
    <source>
        <dbReference type="HAMAP-Rule" id="MF_02071"/>
    </source>
</evidence>
<evidence type="ECO:0000259" key="6">
    <source>
        <dbReference type="Pfam" id="PF03330"/>
    </source>
</evidence>
<evidence type="ECO:0000313" key="7">
    <source>
        <dbReference type="EMBL" id="NKC32443.1"/>
    </source>
</evidence>
<dbReference type="InterPro" id="IPR036908">
    <property type="entry name" value="RlpA-like_sf"/>
</dbReference>
<comment type="similarity">
    <text evidence="3 4">Belongs to the RlpA family.</text>
</comment>
<keyword evidence="5" id="KW-1133">Transmembrane helix</keyword>
<keyword evidence="1 3" id="KW-0456">Lyase</keyword>
<evidence type="ECO:0000313" key="8">
    <source>
        <dbReference type="Proteomes" id="UP000787635"/>
    </source>
</evidence>
<dbReference type="EC" id="4.2.2.-" evidence="3"/>
<organism evidence="7 8">
    <name type="scientific">Falsiroseomonas selenitidurans</name>
    <dbReference type="NCBI Taxonomy" id="2716335"/>
    <lineage>
        <taxon>Bacteria</taxon>
        <taxon>Pseudomonadati</taxon>
        <taxon>Pseudomonadota</taxon>
        <taxon>Alphaproteobacteria</taxon>
        <taxon>Acetobacterales</taxon>
        <taxon>Roseomonadaceae</taxon>
        <taxon>Falsiroseomonas</taxon>
    </lineage>
</organism>
<keyword evidence="8" id="KW-1185">Reference proteome</keyword>
<dbReference type="InterPro" id="IPR034718">
    <property type="entry name" value="RlpA"/>
</dbReference>
<dbReference type="NCBIfam" id="TIGR00413">
    <property type="entry name" value="rlpA"/>
    <property type="match status" value="1"/>
</dbReference>
<evidence type="ECO:0000256" key="5">
    <source>
        <dbReference type="SAM" id="Phobius"/>
    </source>
</evidence>
<dbReference type="InterPro" id="IPR012997">
    <property type="entry name" value="RplA"/>
</dbReference>
<dbReference type="RefSeq" id="WP_168032554.1">
    <property type="nucleotide sequence ID" value="NZ_JAAVNE010000027.1"/>
</dbReference>
<accession>A0ABX1E6M9</accession>
<feature type="domain" description="RlpA-like protein double-psi beta-barrel" evidence="6">
    <location>
        <begin position="70"/>
        <end position="159"/>
    </location>
</feature>
<dbReference type="Gene3D" id="2.40.40.10">
    <property type="entry name" value="RlpA-like domain"/>
    <property type="match status" value="1"/>
</dbReference>
<feature type="transmembrane region" description="Helical" evidence="5">
    <location>
        <begin position="39"/>
        <end position="58"/>
    </location>
</feature>
<gene>
    <name evidence="3" type="primary">rlpA</name>
    <name evidence="7" type="ORF">HEQ75_16380</name>
</gene>
<evidence type="ECO:0000256" key="1">
    <source>
        <dbReference type="ARBA" id="ARBA00023239"/>
    </source>
</evidence>
<dbReference type="EMBL" id="JAAVNE010000027">
    <property type="protein sequence ID" value="NKC32443.1"/>
    <property type="molecule type" value="Genomic_DNA"/>
</dbReference>
<evidence type="ECO:0000256" key="4">
    <source>
        <dbReference type="RuleBase" id="RU003495"/>
    </source>
</evidence>
<dbReference type="HAMAP" id="MF_02071">
    <property type="entry name" value="RlpA"/>
    <property type="match status" value="1"/>
</dbReference>
<dbReference type="Proteomes" id="UP000787635">
    <property type="component" value="Unassembled WGS sequence"/>
</dbReference>